<dbReference type="SUPFAM" id="SSF52540">
    <property type="entry name" value="P-loop containing nucleoside triphosphate hydrolases"/>
    <property type="match status" value="1"/>
</dbReference>
<dbReference type="EMBL" id="UINC01171679">
    <property type="protein sequence ID" value="SVD76367.1"/>
    <property type="molecule type" value="Genomic_DNA"/>
</dbReference>
<evidence type="ECO:0008006" key="3">
    <source>
        <dbReference type="Google" id="ProtNLM"/>
    </source>
</evidence>
<dbReference type="InterPro" id="IPR005129">
    <property type="entry name" value="GTPase_ArgK"/>
</dbReference>
<reference evidence="2" key="1">
    <citation type="submission" date="2018-05" db="EMBL/GenBank/DDBJ databases">
        <authorList>
            <person name="Lanie J.A."/>
            <person name="Ng W.-L."/>
            <person name="Kazmierczak K.M."/>
            <person name="Andrzejewski T.M."/>
            <person name="Davidsen T.M."/>
            <person name="Wayne K.J."/>
            <person name="Tettelin H."/>
            <person name="Glass J.I."/>
            <person name="Rusch D."/>
            <person name="Podicherti R."/>
            <person name="Tsui H.-C.T."/>
            <person name="Winkler M.E."/>
        </authorList>
    </citation>
    <scope>NUCLEOTIDE SEQUENCE</scope>
</reference>
<sequence length="172" mass="18241">MPNSDPDESIKALLAGERRAVARLITQLESTLQEDLKQGRKLLETILPHTGRSIRVAVSGAPGVGKSTFIESFGLHLLKKGHRVAVLAIDPSSPLSGGSILGDKTRMHELSRHPNAFIRPSPASGVLGGVARKTRETVLVCEAAGFDTILVETVGVGQSEIEAASMVDLFVL</sequence>
<proteinExistence type="inferred from homology"/>
<dbReference type="PANTHER" id="PTHR23408">
    <property type="entry name" value="METHYLMALONYL-COA MUTASE"/>
    <property type="match status" value="1"/>
</dbReference>
<dbReference type="AlphaFoldDB" id="A0A382XZ28"/>
<organism evidence="2">
    <name type="scientific">marine metagenome</name>
    <dbReference type="NCBI Taxonomy" id="408172"/>
    <lineage>
        <taxon>unclassified sequences</taxon>
        <taxon>metagenomes</taxon>
        <taxon>ecological metagenomes</taxon>
    </lineage>
</organism>
<name>A0A382XZ28_9ZZZZ</name>
<dbReference type="PANTHER" id="PTHR23408:SF3">
    <property type="entry name" value="METHYLMALONIC ACIDURIA TYPE A PROTEIN, MITOCHONDRIAL"/>
    <property type="match status" value="1"/>
</dbReference>
<evidence type="ECO:0000313" key="2">
    <source>
        <dbReference type="EMBL" id="SVD76367.1"/>
    </source>
</evidence>
<dbReference type="GO" id="GO:0003924">
    <property type="term" value="F:GTPase activity"/>
    <property type="evidence" value="ECO:0007669"/>
    <property type="project" value="InterPro"/>
</dbReference>
<accession>A0A382XZ28</accession>
<gene>
    <name evidence="2" type="ORF">METZ01_LOCUS429221</name>
</gene>
<protein>
    <recommendedName>
        <fullName evidence="3">AAA+ ATPase domain-containing protein</fullName>
    </recommendedName>
</protein>
<dbReference type="Gene3D" id="3.40.50.300">
    <property type="entry name" value="P-loop containing nucleotide triphosphate hydrolases"/>
    <property type="match status" value="1"/>
</dbReference>
<feature type="non-terminal residue" evidence="2">
    <location>
        <position position="172"/>
    </location>
</feature>
<dbReference type="InterPro" id="IPR027417">
    <property type="entry name" value="P-loop_NTPase"/>
</dbReference>
<dbReference type="GO" id="GO:0005525">
    <property type="term" value="F:GTP binding"/>
    <property type="evidence" value="ECO:0007669"/>
    <property type="project" value="InterPro"/>
</dbReference>
<comment type="similarity">
    <text evidence="1">Belongs to the SIMIBI class G3E GTPase family. ArgK/MeaB subfamily.</text>
</comment>
<evidence type="ECO:0000256" key="1">
    <source>
        <dbReference type="ARBA" id="ARBA00009625"/>
    </source>
</evidence>
<dbReference type="Pfam" id="PF03308">
    <property type="entry name" value="MeaB"/>
    <property type="match status" value="1"/>
</dbReference>
<dbReference type="GO" id="GO:0005737">
    <property type="term" value="C:cytoplasm"/>
    <property type="evidence" value="ECO:0007669"/>
    <property type="project" value="TreeGrafter"/>
</dbReference>
<dbReference type="Gene3D" id="1.20.5.170">
    <property type="match status" value="1"/>
</dbReference>